<feature type="domain" description="Pseudouridine synthase II N-terminal" evidence="6">
    <location>
        <begin position="5"/>
        <end position="59"/>
    </location>
</feature>
<evidence type="ECO:0000313" key="8">
    <source>
        <dbReference type="Proteomes" id="UP000266841"/>
    </source>
</evidence>
<dbReference type="Gene3D" id="3.30.2350.10">
    <property type="entry name" value="Pseudouridine synthase"/>
    <property type="match status" value="1"/>
</dbReference>
<dbReference type="InterPro" id="IPR020103">
    <property type="entry name" value="PsdUridine_synth_cat_dom_sf"/>
</dbReference>
<dbReference type="GO" id="GO:1990481">
    <property type="term" value="P:mRNA pseudouridine synthesis"/>
    <property type="evidence" value="ECO:0007669"/>
    <property type="project" value="TreeGrafter"/>
</dbReference>
<dbReference type="InterPro" id="IPR014780">
    <property type="entry name" value="tRNA_psdUridine_synth_TruB"/>
</dbReference>
<dbReference type="EMBL" id="AGNL01050087">
    <property type="protein sequence ID" value="EJK44170.1"/>
    <property type="molecule type" value="Genomic_DNA"/>
</dbReference>
<dbReference type="OrthoDB" id="9995526at2759"/>
<organism evidence="7 8">
    <name type="scientific">Thalassiosira oceanica</name>
    <name type="common">Marine diatom</name>
    <dbReference type="NCBI Taxonomy" id="159749"/>
    <lineage>
        <taxon>Eukaryota</taxon>
        <taxon>Sar</taxon>
        <taxon>Stramenopiles</taxon>
        <taxon>Ochrophyta</taxon>
        <taxon>Bacillariophyta</taxon>
        <taxon>Coscinodiscophyceae</taxon>
        <taxon>Thalassiosirophycidae</taxon>
        <taxon>Thalassiosirales</taxon>
        <taxon>Thalassiosiraceae</taxon>
        <taxon>Thalassiosira</taxon>
    </lineage>
</organism>
<dbReference type="SUPFAM" id="SSF55120">
    <property type="entry name" value="Pseudouridine synthase"/>
    <property type="match status" value="1"/>
</dbReference>
<feature type="region of interest" description="Disordered" evidence="5">
    <location>
        <begin position="91"/>
        <end position="139"/>
    </location>
</feature>
<dbReference type="GO" id="GO:0003723">
    <property type="term" value="F:RNA binding"/>
    <property type="evidence" value="ECO:0007669"/>
    <property type="project" value="InterPro"/>
</dbReference>
<dbReference type="eggNOG" id="KOG2529">
    <property type="taxonomic scope" value="Eukaryota"/>
</dbReference>
<keyword evidence="3" id="KW-0819">tRNA processing</keyword>
<feature type="non-terminal residue" evidence="7">
    <location>
        <position position="1"/>
    </location>
</feature>
<evidence type="ECO:0000256" key="1">
    <source>
        <dbReference type="ARBA" id="ARBA00008999"/>
    </source>
</evidence>
<keyword evidence="4" id="KW-0413">Isomerase</keyword>
<dbReference type="Pfam" id="PF01509">
    <property type="entry name" value="TruB_N"/>
    <property type="match status" value="1"/>
</dbReference>
<dbReference type="InterPro" id="IPR002501">
    <property type="entry name" value="PsdUridine_synth_N"/>
</dbReference>
<dbReference type="PANTHER" id="PTHR13767">
    <property type="entry name" value="TRNA-PSEUDOURIDINE SYNTHASE"/>
    <property type="match status" value="1"/>
</dbReference>
<comment type="similarity">
    <text evidence="1">Belongs to the pseudouridine synthase TruB family.</text>
</comment>
<evidence type="ECO:0000256" key="3">
    <source>
        <dbReference type="ARBA" id="ARBA00022694"/>
    </source>
</evidence>
<evidence type="ECO:0000259" key="6">
    <source>
        <dbReference type="Pfam" id="PF01509"/>
    </source>
</evidence>
<feature type="compositionally biased region" description="Basic residues" evidence="5">
    <location>
        <begin position="113"/>
        <end position="122"/>
    </location>
</feature>
<dbReference type="GO" id="GO:0006400">
    <property type="term" value="P:tRNA modification"/>
    <property type="evidence" value="ECO:0007669"/>
    <property type="project" value="TreeGrafter"/>
</dbReference>
<comment type="caution">
    <text evidence="7">The sequence shown here is derived from an EMBL/GenBank/DDBJ whole genome shotgun (WGS) entry which is preliminary data.</text>
</comment>
<dbReference type="PANTHER" id="PTHR13767:SF2">
    <property type="entry name" value="PSEUDOURIDYLATE SYNTHASE TRUB1"/>
    <property type="match status" value="1"/>
</dbReference>
<dbReference type="GO" id="GO:0005634">
    <property type="term" value="C:nucleus"/>
    <property type="evidence" value="ECO:0007669"/>
    <property type="project" value="TreeGrafter"/>
</dbReference>
<name>K0QYZ9_THAOC</name>
<feature type="compositionally biased region" description="Basic and acidic residues" evidence="5">
    <location>
        <begin position="91"/>
        <end position="103"/>
    </location>
</feature>
<evidence type="ECO:0000256" key="2">
    <source>
        <dbReference type="ARBA" id="ARBA00012787"/>
    </source>
</evidence>
<evidence type="ECO:0000313" key="7">
    <source>
        <dbReference type="EMBL" id="EJK44170.1"/>
    </source>
</evidence>
<reference evidence="7 8" key="1">
    <citation type="journal article" date="2012" name="Genome Biol.">
        <title>Genome and low-iron response of an oceanic diatom adapted to chronic iron limitation.</title>
        <authorList>
            <person name="Lommer M."/>
            <person name="Specht M."/>
            <person name="Roy A.S."/>
            <person name="Kraemer L."/>
            <person name="Andreson R."/>
            <person name="Gutowska M.A."/>
            <person name="Wolf J."/>
            <person name="Bergner S.V."/>
            <person name="Schilhabel M.B."/>
            <person name="Klostermeier U.C."/>
            <person name="Beiko R.G."/>
            <person name="Rosenstiel P."/>
            <person name="Hippler M."/>
            <person name="Laroche J."/>
        </authorList>
    </citation>
    <scope>NUCLEOTIDE SEQUENCE [LARGE SCALE GENOMIC DNA]</scope>
    <source>
        <strain evidence="7 8">CCMP1005</strain>
    </source>
</reference>
<accession>K0QYZ9</accession>
<dbReference type="GO" id="GO:0160148">
    <property type="term" value="F:tRNA pseudouridine(55) synthase activity"/>
    <property type="evidence" value="ECO:0007669"/>
    <property type="project" value="UniProtKB-EC"/>
</dbReference>
<evidence type="ECO:0000256" key="4">
    <source>
        <dbReference type="ARBA" id="ARBA00023235"/>
    </source>
</evidence>
<proteinExistence type="inferred from homology"/>
<gene>
    <name evidence="7" type="ORF">THAOC_37320</name>
</gene>
<protein>
    <recommendedName>
        <fullName evidence="2">tRNA pseudouridine(55) synthase</fullName>
        <ecNumber evidence="2">5.4.99.25</ecNumber>
    </recommendedName>
</protein>
<keyword evidence="8" id="KW-1185">Reference proteome</keyword>
<dbReference type="Proteomes" id="UP000266841">
    <property type="component" value="Unassembled WGS sequence"/>
</dbReference>
<evidence type="ECO:0000256" key="5">
    <source>
        <dbReference type="SAM" id="MobiDB-lite"/>
    </source>
</evidence>
<dbReference type="EC" id="5.4.99.25" evidence="2"/>
<feature type="compositionally biased region" description="Basic and acidic residues" evidence="5">
    <location>
        <begin position="123"/>
        <end position="133"/>
    </location>
</feature>
<dbReference type="AlphaFoldDB" id="K0QYZ9"/>
<sequence>VKEVAASKLTGKLKQVPPLYSAIRVDGKRLYEIARKDSDKAEDVEIPMRDVEVYDLKVGSELDEAVVKSGVVNGRLYREAVKAFQAEADAKKSEESLEKDESTKQLANDQGGKKKGRRRNNKRQKEQKPKLFDEQTVPTIEQSKSKLELPEFSIAVKCGGGTYIRSLVRDIGYELDTVASMTGLVRTKQGPFVLDDALTKENWTADKIYEAIRQSQDRLE</sequence>